<dbReference type="GeneID" id="18913620"/>
<dbReference type="STRING" id="650164.K5VND7"/>
<dbReference type="Proteomes" id="UP000008370">
    <property type="component" value="Unassembled WGS sequence"/>
</dbReference>
<keyword evidence="2" id="KW-0472">Membrane</keyword>
<feature type="region of interest" description="Disordered" evidence="1">
    <location>
        <begin position="1"/>
        <end position="26"/>
    </location>
</feature>
<dbReference type="InParanoid" id="K5VND7"/>
<dbReference type="HOGENOM" id="CLU_059054_2_1_1"/>
<feature type="transmembrane region" description="Helical" evidence="2">
    <location>
        <begin position="87"/>
        <end position="106"/>
    </location>
</feature>
<accession>K5VND7</accession>
<reference evidence="3 4" key="1">
    <citation type="journal article" date="2012" name="BMC Genomics">
        <title>Comparative genomics of the white-rot fungi, Phanerochaete carnosa and P. chrysosporium, to elucidate the genetic basis of the distinct wood types they colonize.</title>
        <authorList>
            <person name="Suzuki H."/>
            <person name="MacDonald J."/>
            <person name="Syed K."/>
            <person name="Salamov A."/>
            <person name="Hori C."/>
            <person name="Aerts A."/>
            <person name="Henrissat B."/>
            <person name="Wiebenga A."/>
            <person name="vanKuyk P.A."/>
            <person name="Barry K."/>
            <person name="Lindquist E."/>
            <person name="LaButti K."/>
            <person name="Lapidus A."/>
            <person name="Lucas S."/>
            <person name="Coutinho P."/>
            <person name="Gong Y."/>
            <person name="Samejima M."/>
            <person name="Mahadevan R."/>
            <person name="Abou-Zaid M."/>
            <person name="de Vries R.P."/>
            <person name="Igarashi K."/>
            <person name="Yadav J.S."/>
            <person name="Grigoriev I.V."/>
            <person name="Master E.R."/>
        </authorList>
    </citation>
    <scope>NUCLEOTIDE SEQUENCE [LARGE SCALE GENOMIC DNA]</scope>
    <source>
        <strain evidence="3 4">HHB-10118-sp</strain>
    </source>
</reference>
<keyword evidence="4" id="KW-1185">Reference proteome</keyword>
<keyword evidence="2" id="KW-1133">Transmembrane helix</keyword>
<gene>
    <name evidence="3" type="ORF">PHACADRAFT_214905</name>
</gene>
<dbReference type="EMBL" id="JH931302">
    <property type="protein sequence ID" value="EKM48210.1"/>
    <property type="molecule type" value="Genomic_DNA"/>
</dbReference>
<feature type="transmembrane region" description="Helical" evidence="2">
    <location>
        <begin position="232"/>
        <end position="256"/>
    </location>
</feature>
<name>K5VND7_PHACS</name>
<dbReference type="AlphaFoldDB" id="K5VND7"/>
<keyword evidence="2" id="KW-0812">Transmembrane</keyword>
<evidence type="ECO:0000313" key="3">
    <source>
        <dbReference type="EMBL" id="EKM48210.1"/>
    </source>
</evidence>
<proteinExistence type="predicted"/>
<dbReference type="OrthoDB" id="2742220at2759"/>
<feature type="compositionally biased region" description="Basic and acidic residues" evidence="1">
    <location>
        <begin position="12"/>
        <end position="26"/>
    </location>
</feature>
<evidence type="ECO:0000313" key="4">
    <source>
        <dbReference type="Proteomes" id="UP000008370"/>
    </source>
</evidence>
<evidence type="ECO:0000256" key="2">
    <source>
        <dbReference type="SAM" id="Phobius"/>
    </source>
</evidence>
<sequence length="278" mass="31110">MVRLFNSPSSPRGDRENMTRSPLLRDHPFSSRPARWKDQEVQALCGFIFRLVAVFSTGLYVWYWLLSLHKVEWALLTRRMRFTWAHISYFTARYCHLITVLTVIISTNVEQILLNCGSSAVLKVAAILGNIALAAASTNLGLRAVAMWQDIRFIKIGLAVICAVHGLLAVIMGLESVQAKWNSVHSVCMVLTSKSQPQLVSFYTFTLAWDLIILVFTLAGMCRQRLPTRSPLWATIVSQGLGYVLISCATCIPMMIMVSLNLNNTMNVILTAPGCTIW</sequence>
<feature type="transmembrane region" description="Helical" evidence="2">
    <location>
        <begin position="156"/>
        <end position="174"/>
    </location>
</feature>
<feature type="transmembrane region" description="Helical" evidence="2">
    <location>
        <begin position="112"/>
        <end position="135"/>
    </location>
</feature>
<evidence type="ECO:0000256" key="1">
    <source>
        <dbReference type="SAM" id="MobiDB-lite"/>
    </source>
</evidence>
<feature type="compositionally biased region" description="Polar residues" evidence="1">
    <location>
        <begin position="1"/>
        <end position="10"/>
    </location>
</feature>
<dbReference type="KEGG" id="pco:PHACADRAFT_214905"/>
<dbReference type="RefSeq" id="XP_007403238.1">
    <property type="nucleotide sequence ID" value="XM_007403176.1"/>
</dbReference>
<organism evidence="3 4">
    <name type="scientific">Phanerochaete carnosa (strain HHB-10118-sp)</name>
    <name type="common">White-rot fungus</name>
    <name type="synonym">Peniophora carnosa</name>
    <dbReference type="NCBI Taxonomy" id="650164"/>
    <lineage>
        <taxon>Eukaryota</taxon>
        <taxon>Fungi</taxon>
        <taxon>Dikarya</taxon>
        <taxon>Basidiomycota</taxon>
        <taxon>Agaricomycotina</taxon>
        <taxon>Agaricomycetes</taxon>
        <taxon>Polyporales</taxon>
        <taxon>Phanerochaetaceae</taxon>
        <taxon>Phanerochaete</taxon>
    </lineage>
</organism>
<protein>
    <submittedName>
        <fullName evidence="3">Uncharacterized protein</fullName>
    </submittedName>
</protein>
<feature type="transmembrane region" description="Helical" evidence="2">
    <location>
        <begin position="200"/>
        <end position="220"/>
    </location>
</feature>
<feature type="transmembrane region" description="Helical" evidence="2">
    <location>
        <begin position="41"/>
        <end position="66"/>
    </location>
</feature>